<dbReference type="AlphaFoldDB" id="A0A1W2FUW9"/>
<organism evidence="1 2">
    <name type="scientific">Kibdelosporangium aridum</name>
    <dbReference type="NCBI Taxonomy" id="2030"/>
    <lineage>
        <taxon>Bacteria</taxon>
        <taxon>Bacillati</taxon>
        <taxon>Actinomycetota</taxon>
        <taxon>Actinomycetes</taxon>
        <taxon>Pseudonocardiales</taxon>
        <taxon>Pseudonocardiaceae</taxon>
        <taxon>Kibdelosporangium</taxon>
    </lineage>
</organism>
<reference evidence="1 2" key="1">
    <citation type="submission" date="2017-04" db="EMBL/GenBank/DDBJ databases">
        <authorList>
            <person name="Afonso C.L."/>
            <person name="Miller P.J."/>
            <person name="Scott M.A."/>
            <person name="Spackman E."/>
            <person name="Goraichik I."/>
            <person name="Dimitrov K.M."/>
            <person name="Suarez D.L."/>
            <person name="Swayne D.E."/>
        </authorList>
    </citation>
    <scope>NUCLEOTIDE SEQUENCE [LARGE SCALE GENOMIC DNA]</scope>
    <source>
        <strain evidence="1 2">DSM 43828</strain>
    </source>
</reference>
<proteinExistence type="predicted"/>
<keyword evidence="2" id="KW-1185">Reference proteome</keyword>
<protein>
    <submittedName>
        <fullName evidence="1">Uncharacterized protein</fullName>
    </submittedName>
</protein>
<accession>A0A1W2FUW9</accession>
<dbReference type="EMBL" id="FWXV01000011">
    <property type="protein sequence ID" value="SMD25426.1"/>
    <property type="molecule type" value="Genomic_DNA"/>
</dbReference>
<dbReference type="Proteomes" id="UP000192674">
    <property type="component" value="Unassembled WGS sequence"/>
</dbReference>
<dbReference type="Pfam" id="PF19457">
    <property type="entry name" value="DUF5994"/>
    <property type="match status" value="1"/>
</dbReference>
<sequence length="139" mass="15064">MTEQPKSLRLMIKADTALPSRFDGGWWPRSAALATELPILIGALTPRLGMVRRIGYNPDTWGLLPRHIAVDGHAIRLEGFTGLDPYSLRITGMTSRVLFLLVVPPEADEHTGRTALAAACTQNGLSRHILAACGASTQH</sequence>
<evidence type="ECO:0000313" key="1">
    <source>
        <dbReference type="EMBL" id="SMD25426.1"/>
    </source>
</evidence>
<name>A0A1W2FUW9_KIBAR</name>
<dbReference type="InterPro" id="IPR046036">
    <property type="entry name" value="DUF5994"/>
</dbReference>
<gene>
    <name evidence="1" type="ORF">SAMN05661093_09112</name>
</gene>
<evidence type="ECO:0000313" key="2">
    <source>
        <dbReference type="Proteomes" id="UP000192674"/>
    </source>
</evidence>